<accession>G3A4E8</accession>
<gene>
    <name evidence="1" type="ORF">RALSY_30542</name>
</gene>
<reference evidence="1" key="2">
    <citation type="submission" date="2011-04" db="EMBL/GenBank/DDBJ databases">
        <authorList>
            <person name="Genoscope - CEA"/>
        </authorList>
    </citation>
    <scope>NUCLEOTIDE SEQUENCE</scope>
    <source>
        <strain evidence="1">R24</strain>
    </source>
</reference>
<proteinExistence type="predicted"/>
<evidence type="ECO:0000313" key="1">
    <source>
        <dbReference type="EMBL" id="CCA88787.1"/>
    </source>
</evidence>
<organism evidence="1">
    <name type="scientific">Ralstonia syzygii R24</name>
    <dbReference type="NCBI Taxonomy" id="907261"/>
    <lineage>
        <taxon>Bacteria</taxon>
        <taxon>Pseudomonadati</taxon>
        <taxon>Pseudomonadota</taxon>
        <taxon>Betaproteobacteria</taxon>
        <taxon>Burkholderiales</taxon>
        <taxon>Burkholderiaceae</taxon>
        <taxon>Ralstonia</taxon>
        <taxon>Ralstonia solanacearum species complex</taxon>
    </lineage>
</organism>
<reference evidence="1" key="1">
    <citation type="journal article" date="2011" name="PLoS ONE">
        <title>Ralstonia syzygii, the Blood Disease Bacterium and some Asian R. solanacearum strains form a single genomic species despite divergent lifestyles.</title>
        <authorList>
            <person name="Remenant B."/>
            <person name="de Cambiaire J.C."/>
            <person name="Cellier G."/>
            <person name="Jacobs J.M."/>
            <person name="Mangenot S."/>
            <person name="Barbe V."/>
            <person name="Lajus A."/>
            <person name="Vallenet D."/>
            <person name="Medigue C."/>
            <person name="Fegan M."/>
            <person name="Allen C."/>
            <person name="Prior P."/>
        </authorList>
    </citation>
    <scope>NUCLEOTIDE SEQUENCE</scope>
    <source>
        <strain evidence="1">R24</strain>
    </source>
</reference>
<sequence length="101" mass="11445">MYYQFASSVPSMKVILECYLGKKTQSGAPIWCGLMHYRGALAPPWCERVRLKRVQRCHFEASLAVDREITEFTKASIMFSGVIRPKPRVPSTRRNPALGNG</sequence>
<name>G3A4E8_9RALS</name>
<dbReference type="EMBL" id="FR854088">
    <property type="protein sequence ID" value="CCA88787.1"/>
    <property type="molecule type" value="Genomic_DNA"/>
</dbReference>
<dbReference type="AlphaFoldDB" id="G3A4E8"/>
<protein>
    <submittedName>
        <fullName evidence="1">Uncharacterized protein</fullName>
    </submittedName>
</protein>